<evidence type="ECO:0000313" key="7">
    <source>
        <dbReference type="EMBL" id="MFH6768603.1"/>
    </source>
</evidence>
<dbReference type="SUPFAM" id="SSF53649">
    <property type="entry name" value="Alkaline phosphatase-like"/>
    <property type="match status" value="1"/>
</dbReference>
<keyword evidence="5" id="KW-0732">Signal</keyword>
<dbReference type="PROSITE" id="PS00523">
    <property type="entry name" value="SULFATASE_1"/>
    <property type="match status" value="1"/>
</dbReference>
<dbReference type="EMBL" id="JBAWKC010000002">
    <property type="protein sequence ID" value="MFH6768603.1"/>
    <property type="molecule type" value="Genomic_DNA"/>
</dbReference>
<dbReference type="Gene3D" id="3.30.1120.10">
    <property type="match status" value="1"/>
</dbReference>
<evidence type="ECO:0000256" key="2">
    <source>
        <dbReference type="ARBA" id="ARBA00022723"/>
    </source>
</evidence>
<proteinExistence type="inferred from homology"/>
<dbReference type="Pfam" id="PF00884">
    <property type="entry name" value="Sulfatase"/>
    <property type="match status" value="1"/>
</dbReference>
<dbReference type="RefSeq" id="WP_395437854.1">
    <property type="nucleotide sequence ID" value="NZ_JBAWKC010000002.1"/>
</dbReference>
<protein>
    <submittedName>
        <fullName evidence="7">Sulfatase-like hydrolase/transferase</fullName>
    </submittedName>
</protein>
<evidence type="ECO:0000256" key="4">
    <source>
        <dbReference type="ARBA" id="ARBA00022837"/>
    </source>
</evidence>
<accession>A0ABW7MP55</accession>
<evidence type="ECO:0000256" key="1">
    <source>
        <dbReference type="ARBA" id="ARBA00008779"/>
    </source>
</evidence>
<reference evidence="7 8" key="1">
    <citation type="submission" date="2024-02" db="EMBL/GenBank/DDBJ databases">
        <title>A Gaetbulibacter species isolated from tidal flats and genomic insights of their niches.</title>
        <authorList>
            <person name="Ye Y."/>
        </authorList>
    </citation>
    <scope>NUCLEOTIDE SEQUENCE [LARGE SCALE GENOMIC DNA]</scope>
    <source>
        <strain evidence="7 8">KEM-8</strain>
    </source>
</reference>
<dbReference type="InterPro" id="IPR050738">
    <property type="entry name" value="Sulfatase"/>
</dbReference>
<comment type="similarity">
    <text evidence="1">Belongs to the sulfatase family.</text>
</comment>
<name>A0ABW7MP55_9FLAO</name>
<evidence type="ECO:0000259" key="6">
    <source>
        <dbReference type="Pfam" id="PF00884"/>
    </source>
</evidence>
<keyword evidence="4" id="KW-0106">Calcium</keyword>
<keyword evidence="8" id="KW-1185">Reference proteome</keyword>
<dbReference type="Proteomes" id="UP001610104">
    <property type="component" value="Unassembled WGS sequence"/>
</dbReference>
<dbReference type="InterPro" id="IPR024607">
    <property type="entry name" value="Sulfatase_CS"/>
</dbReference>
<dbReference type="PANTHER" id="PTHR42693">
    <property type="entry name" value="ARYLSULFATASE FAMILY MEMBER"/>
    <property type="match status" value="1"/>
</dbReference>
<feature type="signal peptide" evidence="5">
    <location>
        <begin position="1"/>
        <end position="27"/>
    </location>
</feature>
<keyword evidence="2" id="KW-0479">Metal-binding</keyword>
<evidence type="ECO:0000256" key="3">
    <source>
        <dbReference type="ARBA" id="ARBA00022801"/>
    </source>
</evidence>
<comment type="caution">
    <text evidence="7">The sequence shown here is derived from an EMBL/GenBank/DDBJ whole genome shotgun (WGS) entry which is preliminary data.</text>
</comment>
<dbReference type="InterPro" id="IPR000917">
    <property type="entry name" value="Sulfatase_N"/>
</dbReference>
<dbReference type="InterPro" id="IPR017850">
    <property type="entry name" value="Alkaline_phosphatase_core_sf"/>
</dbReference>
<feature type="chain" id="PRO_5046952960" evidence="5">
    <location>
        <begin position="28"/>
        <end position="485"/>
    </location>
</feature>
<sequence length="485" mass="54715">MATFDNFFNWVMLMACVLLIVPNCINAQTSNASTIHIKSSSPNIIIILADDLGYQDVGFNGCKDIPTPNIDKIATQGVNFTNAYVSYAVCGPSRAGLITGRYQDRFGFGRNPLFAPNDPEMGLPLSEETLATALKKGAYKSVALGKWHLGAHTSQRPLKRGFDDFFGFLSGGHQYFPELWTLKDEYEVKAQFDAYNTKLLRNDDRIEEKEYLTDALSREAVSYIEKYKEEPFFMYLAYNAPHTPLQATEKYLTRFKDIKDPKRKIYAAMVSAVDDGVGNVLKKLEELGLTENTIICFLSDNGGPEKVNGSNNGILRGGKGDVFEGGIHVPFAMKWPAKIPEGMTYEAPVISLDLFSTVIAQSLVPIQSKNELDGVNLIPYIVGEKKGIPHDYLFWRKFDQNKVACRNSNGDKMIVHKDEQMLFNLKEDISETTNLIEKDNEIFQTLQASYQNWNSQMSDPIFYGLGDDKEYNEKHPNRFNKQNKN</sequence>
<gene>
    <name evidence="7" type="ORF">V8G56_07650</name>
</gene>
<evidence type="ECO:0000256" key="5">
    <source>
        <dbReference type="SAM" id="SignalP"/>
    </source>
</evidence>
<feature type="domain" description="Sulfatase N-terminal" evidence="6">
    <location>
        <begin position="42"/>
        <end position="359"/>
    </location>
</feature>
<evidence type="ECO:0000313" key="8">
    <source>
        <dbReference type="Proteomes" id="UP001610104"/>
    </source>
</evidence>
<dbReference type="Gene3D" id="3.40.720.10">
    <property type="entry name" value="Alkaline Phosphatase, subunit A"/>
    <property type="match status" value="1"/>
</dbReference>
<keyword evidence="3" id="KW-0378">Hydrolase</keyword>
<dbReference type="PANTHER" id="PTHR42693:SF53">
    <property type="entry name" value="ENDO-4-O-SULFATASE"/>
    <property type="match status" value="1"/>
</dbReference>
<organism evidence="7 8">
    <name type="scientific">Gaetbulibacter aquiaggeris</name>
    <dbReference type="NCBI Taxonomy" id="1735373"/>
    <lineage>
        <taxon>Bacteria</taxon>
        <taxon>Pseudomonadati</taxon>
        <taxon>Bacteroidota</taxon>
        <taxon>Flavobacteriia</taxon>
        <taxon>Flavobacteriales</taxon>
        <taxon>Flavobacteriaceae</taxon>
        <taxon>Gaetbulibacter</taxon>
    </lineage>
</organism>